<dbReference type="InterPro" id="IPR016473">
    <property type="entry name" value="dCMP_deaminase"/>
</dbReference>
<feature type="binding site" evidence="7">
    <location>
        <position position="108"/>
    </location>
    <ligand>
        <name>Zn(2+)</name>
        <dbReference type="ChEBI" id="CHEBI:29105"/>
        <note>catalytic</note>
    </ligand>
</feature>
<evidence type="ECO:0000256" key="3">
    <source>
        <dbReference type="ARBA" id="ARBA00022723"/>
    </source>
</evidence>
<feature type="domain" description="CMP/dCMP-type deaminase" evidence="8">
    <location>
        <begin position="4"/>
        <end position="114"/>
    </location>
</feature>
<dbReference type="Gene3D" id="3.40.140.10">
    <property type="entry name" value="Cytidine Deaminase, domain 2"/>
    <property type="match status" value="1"/>
</dbReference>
<proteinExistence type="inferred from homology"/>
<dbReference type="InterPro" id="IPR002125">
    <property type="entry name" value="CMP_dCMP_dom"/>
</dbReference>
<keyword evidence="3 7" id="KW-0479">Metal-binding</keyword>
<dbReference type="GO" id="GO:0005737">
    <property type="term" value="C:cytoplasm"/>
    <property type="evidence" value="ECO:0007669"/>
    <property type="project" value="TreeGrafter"/>
</dbReference>
<evidence type="ECO:0000256" key="4">
    <source>
        <dbReference type="ARBA" id="ARBA00022801"/>
    </source>
</evidence>
<evidence type="ECO:0000256" key="2">
    <source>
        <dbReference type="ARBA" id="ARBA00006576"/>
    </source>
</evidence>
<dbReference type="EMBL" id="LJNI01000117">
    <property type="protein sequence ID" value="KPJ71886.1"/>
    <property type="molecule type" value="Genomic_DNA"/>
</dbReference>
<organism evidence="9 10">
    <name type="scientific">candidate division TA06 bacterium DG_78</name>
    <dbReference type="NCBI Taxonomy" id="1703772"/>
    <lineage>
        <taxon>Bacteria</taxon>
        <taxon>Bacteria division TA06</taxon>
    </lineage>
</organism>
<gene>
    <name evidence="9" type="ORF">AMJ52_08240</name>
</gene>
<dbReference type="SUPFAM" id="SSF53927">
    <property type="entry name" value="Cytidine deaminase-like"/>
    <property type="match status" value="1"/>
</dbReference>
<dbReference type="InterPro" id="IPR015517">
    <property type="entry name" value="dCMP_deaminase-rel"/>
</dbReference>
<protein>
    <submittedName>
        <fullName evidence="9">Cytidine deaminase</fullName>
    </submittedName>
</protein>
<dbReference type="GO" id="GO:0006220">
    <property type="term" value="P:pyrimidine nucleotide metabolic process"/>
    <property type="evidence" value="ECO:0007669"/>
    <property type="project" value="InterPro"/>
</dbReference>
<dbReference type="InterPro" id="IPR035105">
    <property type="entry name" value="Deoxycytidylate_deaminase_dom"/>
</dbReference>
<comment type="similarity">
    <text evidence="2">Belongs to the cytidine and deoxycytidylate deaminase family.</text>
</comment>
<evidence type="ECO:0000256" key="7">
    <source>
        <dbReference type="PIRSR" id="PIRSR006019-2"/>
    </source>
</evidence>
<dbReference type="PROSITE" id="PS51747">
    <property type="entry name" value="CYT_DCMP_DEAMINASES_2"/>
    <property type="match status" value="1"/>
</dbReference>
<feature type="non-terminal residue" evidence="9">
    <location>
        <position position="114"/>
    </location>
</feature>
<dbReference type="CDD" id="cd01286">
    <property type="entry name" value="deoxycytidylate_deaminase"/>
    <property type="match status" value="1"/>
</dbReference>
<feature type="binding site" evidence="7">
    <location>
        <position position="77"/>
    </location>
    <ligand>
        <name>Zn(2+)</name>
        <dbReference type="ChEBI" id="CHEBI:29105"/>
        <note>catalytic</note>
    </ligand>
</feature>
<keyword evidence="5 7" id="KW-0862">Zinc</keyword>
<dbReference type="Proteomes" id="UP000051012">
    <property type="component" value="Unassembled WGS sequence"/>
</dbReference>
<sequence>MRKSWDNYFMAIAQLVAERSTCLRRTVGAIIVKDKRILATGYNGAPSGVAHCDEVGCLRETLKIPAGERHEICRGIHAEQNAIIQAATFGVNIKGGIIYTTHQPCFICTKMLIN</sequence>
<keyword evidence="4" id="KW-0378">Hydrolase</keyword>
<reference evidence="9 10" key="1">
    <citation type="journal article" date="2015" name="Microbiome">
        <title>Genomic resolution of linkages in carbon, nitrogen, and sulfur cycling among widespread estuary sediment bacteria.</title>
        <authorList>
            <person name="Baker B.J."/>
            <person name="Lazar C.S."/>
            <person name="Teske A.P."/>
            <person name="Dick G.J."/>
        </authorList>
    </citation>
    <scope>NUCLEOTIDE SEQUENCE [LARGE SCALE GENOMIC DNA]</scope>
    <source>
        <strain evidence="9">DG_78</strain>
    </source>
</reference>
<dbReference type="AlphaFoldDB" id="A0A0S7YAW6"/>
<evidence type="ECO:0000313" key="9">
    <source>
        <dbReference type="EMBL" id="KPJ71886.1"/>
    </source>
</evidence>
<dbReference type="PANTHER" id="PTHR11086:SF18">
    <property type="entry name" value="DEOXYCYTIDYLATE DEAMINASE"/>
    <property type="match status" value="1"/>
</dbReference>
<evidence type="ECO:0000256" key="5">
    <source>
        <dbReference type="ARBA" id="ARBA00022833"/>
    </source>
</evidence>
<dbReference type="Pfam" id="PF00383">
    <property type="entry name" value="dCMP_cyt_deam_1"/>
    <property type="match status" value="1"/>
</dbReference>
<evidence type="ECO:0000259" key="8">
    <source>
        <dbReference type="PROSITE" id="PS51747"/>
    </source>
</evidence>
<evidence type="ECO:0000256" key="6">
    <source>
        <dbReference type="PIRSR" id="PIRSR006019-1"/>
    </source>
</evidence>
<dbReference type="GO" id="GO:0004132">
    <property type="term" value="F:dCMP deaminase activity"/>
    <property type="evidence" value="ECO:0007669"/>
    <property type="project" value="InterPro"/>
</dbReference>
<dbReference type="InterPro" id="IPR016192">
    <property type="entry name" value="APOBEC/CMP_deaminase_Zn-bd"/>
</dbReference>
<accession>A0A0S7YAW6</accession>
<comment type="cofactor">
    <cofactor evidence="1 7">
        <name>Zn(2+)</name>
        <dbReference type="ChEBI" id="CHEBI:29105"/>
    </cofactor>
</comment>
<dbReference type="PANTHER" id="PTHR11086">
    <property type="entry name" value="DEOXYCYTIDYLATE DEAMINASE-RELATED"/>
    <property type="match status" value="1"/>
</dbReference>
<evidence type="ECO:0000313" key="10">
    <source>
        <dbReference type="Proteomes" id="UP000051012"/>
    </source>
</evidence>
<comment type="caution">
    <text evidence="9">The sequence shown here is derived from an EMBL/GenBank/DDBJ whole genome shotgun (WGS) entry which is preliminary data.</text>
</comment>
<feature type="binding site" evidence="7">
    <location>
        <position position="105"/>
    </location>
    <ligand>
        <name>Zn(2+)</name>
        <dbReference type="ChEBI" id="CHEBI:29105"/>
        <note>catalytic</note>
    </ligand>
</feature>
<name>A0A0S7YAW6_UNCT6</name>
<feature type="active site" description="Proton donor" evidence="6">
    <location>
        <position position="79"/>
    </location>
</feature>
<dbReference type="PIRSF" id="PIRSF006019">
    <property type="entry name" value="dCMP_deaminase"/>
    <property type="match status" value="1"/>
</dbReference>
<dbReference type="InterPro" id="IPR016193">
    <property type="entry name" value="Cytidine_deaminase-like"/>
</dbReference>
<dbReference type="GO" id="GO:0008270">
    <property type="term" value="F:zinc ion binding"/>
    <property type="evidence" value="ECO:0007669"/>
    <property type="project" value="InterPro"/>
</dbReference>
<dbReference type="PROSITE" id="PS00903">
    <property type="entry name" value="CYT_DCMP_DEAMINASES_1"/>
    <property type="match status" value="1"/>
</dbReference>
<evidence type="ECO:0000256" key="1">
    <source>
        <dbReference type="ARBA" id="ARBA00001947"/>
    </source>
</evidence>